<dbReference type="PANTHER" id="PTHR43142:SF1">
    <property type="entry name" value="CARBOXYLIC ESTER HYDROLASE"/>
    <property type="match status" value="1"/>
</dbReference>
<evidence type="ECO:0000256" key="2">
    <source>
        <dbReference type="ARBA" id="ARBA00022487"/>
    </source>
</evidence>
<dbReference type="InterPro" id="IPR019826">
    <property type="entry name" value="Carboxylesterase_B_AS"/>
</dbReference>
<dbReference type="GO" id="GO:0052689">
    <property type="term" value="F:carboxylic ester hydrolase activity"/>
    <property type="evidence" value="ECO:0007669"/>
    <property type="project" value="UniProtKB-KW"/>
</dbReference>
<keyword evidence="4" id="KW-1015">Disulfide bond</keyword>
<evidence type="ECO:0000256" key="3">
    <source>
        <dbReference type="ARBA" id="ARBA00022801"/>
    </source>
</evidence>
<name>A0A291P0Q3_HELAM</name>
<accession>A0A291P0Q3</accession>
<organism evidence="8">
    <name type="scientific">Helicoverpa armigera</name>
    <name type="common">Cotton bollworm</name>
    <name type="synonym">Heliothis armigera</name>
    <dbReference type="NCBI Taxonomy" id="29058"/>
    <lineage>
        <taxon>Eukaryota</taxon>
        <taxon>Metazoa</taxon>
        <taxon>Ecdysozoa</taxon>
        <taxon>Arthropoda</taxon>
        <taxon>Hexapoda</taxon>
        <taxon>Insecta</taxon>
        <taxon>Pterygota</taxon>
        <taxon>Neoptera</taxon>
        <taxon>Endopterygota</taxon>
        <taxon>Lepidoptera</taxon>
        <taxon>Glossata</taxon>
        <taxon>Ditrysia</taxon>
        <taxon>Noctuoidea</taxon>
        <taxon>Noctuidae</taxon>
        <taxon>Heliothinae</taxon>
        <taxon>Helicoverpa</taxon>
    </lineage>
</organism>
<dbReference type="EMBL" id="MF687565">
    <property type="protein sequence ID" value="ATJ44491.1"/>
    <property type="molecule type" value="mRNA"/>
</dbReference>
<protein>
    <recommendedName>
        <fullName evidence="6">Carboxylic ester hydrolase</fullName>
        <ecNumber evidence="6">3.1.1.-</ecNumber>
    </recommendedName>
</protein>
<feature type="domain" description="Carboxylesterase type B" evidence="7">
    <location>
        <begin position="21"/>
        <end position="532"/>
    </location>
</feature>
<sequence length="543" mass="61364">MKWVVLWSLLAARVLHQPTQPVRTRSGLVRGAVSRDGKLFQYFGIPYATVDESNRFQAPLPPPTWTGIFEAVDENTWCPQNSGGIPIGEPNCLKLNVYTPVHITKPLPVMVFIHGGGYKSGSGNDDHYGPDFLMPHGVVLVTLNYRLDALGFLCLDTEEVPGNAGLKDQVAALRWVRDNIASFGGDPKNVTVFGESAGGASTCLHILSPMSKGLFQRAIPMSGSPLCDWSLAFMPQKRAFALGKILGFDTNDPDKLLEFLQSLPVEKLIDTSPTVMSFEEYSNNILKLYHFTPVVEKDFGQEHFLTEEPLEAMKNKRINDVDVLIGHTSEETTIGIAKFEQFFLQQYNRYPELVVPRKILMKCNPETVLEISKRIHDYYFKGKLINKDSMREFVSYANYACFIYDIYRFLSHLPKVGNRRRYMYKFSCVSGRNVYGSQGLKYGIKGAAHLDDLMYLLNANVHNVEVKRNTKEYELIQLACTVFTNFAKHGTPTPDSSLGIIWPEYDNSSKAYVAIEDTLVPKTVENEDLDFWKSNFEYCGLEF</sequence>
<evidence type="ECO:0000256" key="4">
    <source>
        <dbReference type="ARBA" id="ARBA00023157"/>
    </source>
</evidence>
<dbReference type="InterPro" id="IPR002018">
    <property type="entry name" value="CarbesteraseB"/>
</dbReference>
<dbReference type="EC" id="3.1.1.-" evidence="6"/>
<evidence type="ECO:0000256" key="5">
    <source>
        <dbReference type="ARBA" id="ARBA00023180"/>
    </source>
</evidence>
<dbReference type="PROSITE" id="PS00122">
    <property type="entry name" value="CARBOXYLESTERASE_B_1"/>
    <property type="match status" value="1"/>
</dbReference>
<keyword evidence="6" id="KW-0732">Signal</keyword>
<dbReference type="AlphaFoldDB" id="A0A291P0Q3"/>
<dbReference type="OrthoDB" id="19653at2759"/>
<dbReference type="InterPro" id="IPR029058">
    <property type="entry name" value="AB_hydrolase_fold"/>
</dbReference>
<feature type="signal peptide" evidence="6">
    <location>
        <begin position="1"/>
        <end position="16"/>
    </location>
</feature>
<feature type="chain" id="PRO_5011813799" description="Carboxylic ester hydrolase" evidence="6">
    <location>
        <begin position="17"/>
        <end position="543"/>
    </location>
</feature>
<keyword evidence="5" id="KW-0325">Glycoprotein</keyword>
<evidence type="ECO:0000256" key="6">
    <source>
        <dbReference type="RuleBase" id="RU361235"/>
    </source>
</evidence>
<dbReference type="SUPFAM" id="SSF53474">
    <property type="entry name" value="alpha/beta-Hydrolases"/>
    <property type="match status" value="1"/>
</dbReference>
<reference evidence="8" key="2">
    <citation type="submission" date="2017-08" db="EMBL/GenBank/DDBJ databases">
        <authorList>
            <person name="de Groot N.N."/>
        </authorList>
    </citation>
    <scope>NUCLEOTIDE SEQUENCE</scope>
</reference>
<proteinExistence type="evidence at transcript level"/>
<evidence type="ECO:0000259" key="7">
    <source>
        <dbReference type="Pfam" id="PF00135"/>
    </source>
</evidence>
<comment type="similarity">
    <text evidence="1 6">Belongs to the type-B carboxylesterase/lipase family.</text>
</comment>
<reference evidence="8" key="1">
    <citation type="journal article" date="2017" name="Insect Biochem. Mol. Biol.">
        <title>Expressional divergences of two desaturase genes determine the opposite ratios of two sex pheromone components in Helicoverpa armigera and Helicoverpa assulta.</title>
        <authorList>
            <person name="Li R.T."/>
            <person name="Ning C."/>
            <person name="Huang L.Q."/>
            <person name="Dong J.F."/>
            <person name="Li X."/>
            <person name="Wang C.Z."/>
        </authorList>
    </citation>
    <scope>NUCLEOTIDE SEQUENCE</scope>
</reference>
<dbReference type="Pfam" id="PF00135">
    <property type="entry name" value="COesterase"/>
    <property type="match status" value="1"/>
</dbReference>
<evidence type="ECO:0000256" key="1">
    <source>
        <dbReference type="ARBA" id="ARBA00005964"/>
    </source>
</evidence>
<evidence type="ECO:0000313" key="8">
    <source>
        <dbReference type="EMBL" id="ATJ44491.1"/>
    </source>
</evidence>
<keyword evidence="2" id="KW-0719">Serine esterase</keyword>
<keyword evidence="3 6" id="KW-0378">Hydrolase</keyword>
<dbReference type="Gene3D" id="3.40.50.1820">
    <property type="entry name" value="alpha/beta hydrolase"/>
    <property type="match status" value="1"/>
</dbReference>
<dbReference type="PANTHER" id="PTHR43142">
    <property type="entry name" value="CARBOXYLIC ESTER HYDROLASE"/>
    <property type="match status" value="1"/>
</dbReference>